<evidence type="ECO:0000313" key="15">
    <source>
        <dbReference type="EMBL" id="MFC4698618.1"/>
    </source>
</evidence>
<dbReference type="EMBL" id="JBHSGU010000001">
    <property type="protein sequence ID" value="MFC4698618.1"/>
    <property type="molecule type" value="Genomic_DNA"/>
</dbReference>
<feature type="domain" description="T2SS protein K second SAM-like" evidence="13">
    <location>
        <begin position="263"/>
        <end position="323"/>
    </location>
</feature>
<evidence type="ECO:0000256" key="6">
    <source>
        <dbReference type="ARBA" id="ARBA00022692"/>
    </source>
</evidence>
<keyword evidence="5 10" id="KW-0997">Cell inner membrane</keyword>
<dbReference type="Pfam" id="PF21687">
    <property type="entry name" value="T2SSK_1st"/>
    <property type="match status" value="1"/>
</dbReference>
<evidence type="ECO:0000256" key="9">
    <source>
        <dbReference type="ARBA" id="ARBA00023136"/>
    </source>
</evidence>
<sequence>MLKPHLSSKPNAHSGVALVVVLLIVALVSILATQMVSRLQLNVVRAQNIKDNNQAYWYALGAEQFARKSLRALATLSPGNINLSQPWAQTFEYPVDGGSIKAELIDMQSCFNLNAINSVPPSAGAGSAPAAPGNSLVTPDNTPNAPTPVANPSPVSPRNGINRLASQQAFHNLLDIVIEDSFTVDTLTDSLIDWIDEDDNPSNFGAEDLDYESLPNPYLAANSPMSSASELRLINGISEVIQNRWLDDLLHLVCVLPESTLKLNVNTVTEKQAAVLAALLGDDIDNAQTIISNRSPEGFSDINDFKNLPGVTQLGLTAEQLDWFAIDTKYFKLISTTTYNDARFRLSTLFRVEDTTVTVVRREFGGY</sequence>
<evidence type="ECO:0000313" key="16">
    <source>
        <dbReference type="Proteomes" id="UP001595897"/>
    </source>
</evidence>
<keyword evidence="16" id="KW-1185">Reference proteome</keyword>
<evidence type="ECO:0000256" key="8">
    <source>
        <dbReference type="ARBA" id="ARBA00022989"/>
    </source>
</evidence>
<protein>
    <recommendedName>
        <fullName evidence="10">Type II secretion system protein K</fullName>
    </recommendedName>
</protein>
<dbReference type="InterPro" id="IPR005628">
    <property type="entry name" value="GspK"/>
</dbReference>
<evidence type="ECO:0000259" key="13">
    <source>
        <dbReference type="Pfam" id="PF03934"/>
    </source>
</evidence>
<feature type="domain" description="T2SS protein K first SAM-like" evidence="14">
    <location>
        <begin position="109"/>
        <end position="258"/>
    </location>
</feature>
<dbReference type="RefSeq" id="WP_382405219.1">
    <property type="nucleotide sequence ID" value="NZ_JBHSGU010000001.1"/>
</dbReference>
<dbReference type="InterPro" id="IPR049031">
    <property type="entry name" value="T2SSK_SAM-like_1st"/>
</dbReference>
<evidence type="ECO:0000256" key="12">
    <source>
        <dbReference type="SAM" id="Phobius"/>
    </source>
</evidence>
<dbReference type="PIRSF" id="PIRSF002786">
    <property type="entry name" value="XcpX"/>
    <property type="match status" value="1"/>
</dbReference>
<dbReference type="SUPFAM" id="SSF158544">
    <property type="entry name" value="GspK insert domain-like"/>
    <property type="match status" value="2"/>
</dbReference>
<organism evidence="15 16">
    <name type="scientific">Glaciecola siphonariae</name>
    <dbReference type="NCBI Taxonomy" id="521012"/>
    <lineage>
        <taxon>Bacteria</taxon>
        <taxon>Pseudomonadati</taxon>
        <taxon>Pseudomonadota</taxon>
        <taxon>Gammaproteobacteria</taxon>
        <taxon>Alteromonadales</taxon>
        <taxon>Alteromonadaceae</taxon>
        <taxon>Glaciecola</taxon>
    </lineage>
</organism>
<keyword evidence="6 12" id="KW-0812">Transmembrane</keyword>
<dbReference type="Gene3D" id="3.30.1300.30">
    <property type="entry name" value="GSPII I/J protein-like"/>
    <property type="match status" value="1"/>
</dbReference>
<evidence type="ECO:0000256" key="11">
    <source>
        <dbReference type="SAM" id="MobiDB-lite"/>
    </source>
</evidence>
<feature type="transmembrane region" description="Helical" evidence="12">
    <location>
        <begin position="12"/>
        <end position="32"/>
    </location>
</feature>
<name>A0ABV9LSH8_9ALTE</name>
<evidence type="ECO:0000256" key="7">
    <source>
        <dbReference type="ARBA" id="ARBA00022927"/>
    </source>
</evidence>
<evidence type="ECO:0000256" key="1">
    <source>
        <dbReference type="ARBA" id="ARBA00004533"/>
    </source>
</evidence>
<comment type="similarity">
    <text evidence="2 10">Belongs to the GSP K family.</text>
</comment>
<comment type="caution">
    <text evidence="15">The sequence shown here is derived from an EMBL/GenBank/DDBJ whole genome shotgun (WGS) entry which is preliminary data.</text>
</comment>
<dbReference type="NCBIfam" id="NF037980">
    <property type="entry name" value="T2SS_GspK"/>
    <property type="match status" value="1"/>
</dbReference>
<feature type="region of interest" description="Disordered" evidence="11">
    <location>
        <begin position="122"/>
        <end position="158"/>
    </location>
</feature>
<keyword evidence="7" id="KW-0653">Protein transport</keyword>
<dbReference type="PANTHER" id="PTHR38831:SF1">
    <property type="entry name" value="TYPE II SECRETION SYSTEM PROTEIN K-RELATED"/>
    <property type="match status" value="1"/>
</dbReference>
<dbReference type="InterPro" id="IPR045584">
    <property type="entry name" value="Pilin-like"/>
</dbReference>
<gene>
    <name evidence="15" type="primary">gspK</name>
    <name evidence="15" type="ORF">ACFO4O_00405</name>
</gene>
<keyword evidence="8 12" id="KW-1133">Transmembrane helix</keyword>
<dbReference type="InterPro" id="IPR038072">
    <property type="entry name" value="GspK_central_sf"/>
</dbReference>
<reference evidence="16" key="1">
    <citation type="journal article" date="2019" name="Int. J. Syst. Evol. Microbiol.">
        <title>The Global Catalogue of Microorganisms (GCM) 10K type strain sequencing project: providing services to taxonomists for standard genome sequencing and annotation.</title>
        <authorList>
            <consortium name="The Broad Institute Genomics Platform"/>
            <consortium name="The Broad Institute Genome Sequencing Center for Infectious Disease"/>
            <person name="Wu L."/>
            <person name="Ma J."/>
        </authorList>
    </citation>
    <scope>NUCLEOTIDE SEQUENCE [LARGE SCALE GENOMIC DNA]</scope>
    <source>
        <strain evidence="16">KACC 12507</strain>
    </source>
</reference>
<dbReference type="PANTHER" id="PTHR38831">
    <property type="entry name" value="TYPE II SECRETION SYSTEM PROTEIN K"/>
    <property type="match status" value="1"/>
</dbReference>
<proteinExistence type="inferred from homology"/>
<evidence type="ECO:0000259" key="14">
    <source>
        <dbReference type="Pfam" id="PF21687"/>
    </source>
</evidence>
<feature type="compositionally biased region" description="Pro residues" evidence="11">
    <location>
        <begin position="145"/>
        <end position="155"/>
    </location>
</feature>
<dbReference type="Pfam" id="PF03934">
    <property type="entry name" value="T2SSK"/>
    <property type="match status" value="1"/>
</dbReference>
<feature type="compositionally biased region" description="Low complexity" evidence="11">
    <location>
        <begin position="122"/>
        <end position="144"/>
    </location>
</feature>
<keyword evidence="9 10" id="KW-0472">Membrane</keyword>
<comment type="subcellular location">
    <subcellularLocation>
        <location evidence="1 10">Cell inner membrane</location>
    </subcellularLocation>
</comment>
<dbReference type="SUPFAM" id="SSF54523">
    <property type="entry name" value="Pili subunits"/>
    <property type="match status" value="1"/>
</dbReference>
<evidence type="ECO:0000256" key="2">
    <source>
        <dbReference type="ARBA" id="ARBA00007246"/>
    </source>
</evidence>
<evidence type="ECO:0000256" key="4">
    <source>
        <dbReference type="ARBA" id="ARBA00022475"/>
    </source>
</evidence>
<keyword evidence="4 10" id="KW-1003">Cell membrane</keyword>
<keyword evidence="3 10" id="KW-0813">Transport</keyword>
<evidence type="ECO:0000256" key="10">
    <source>
        <dbReference type="PIRNR" id="PIRNR002786"/>
    </source>
</evidence>
<accession>A0ABV9LSH8</accession>
<dbReference type="InterPro" id="IPR049179">
    <property type="entry name" value="T2SSK_SAM-like_2nd"/>
</dbReference>
<dbReference type="Gene3D" id="1.10.40.60">
    <property type="entry name" value="EpsJ-like"/>
    <property type="match status" value="2"/>
</dbReference>
<dbReference type="Proteomes" id="UP001595897">
    <property type="component" value="Unassembled WGS sequence"/>
</dbReference>
<evidence type="ECO:0000256" key="5">
    <source>
        <dbReference type="ARBA" id="ARBA00022519"/>
    </source>
</evidence>
<evidence type="ECO:0000256" key="3">
    <source>
        <dbReference type="ARBA" id="ARBA00022448"/>
    </source>
</evidence>